<evidence type="ECO:0000313" key="2">
    <source>
        <dbReference type="EMBL" id="CAA9295134.1"/>
    </source>
</evidence>
<feature type="compositionally biased region" description="Low complexity" evidence="1">
    <location>
        <begin position="57"/>
        <end position="72"/>
    </location>
</feature>
<feature type="compositionally biased region" description="Basic residues" evidence="1">
    <location>
        <begin position="210"/>
        <end position="219"/>
    </location>
</feature>
<name>A0A6J4K3P6_9PSEU</name>
<feature type="compositionally biased region" description="Basic residues" evidence="1">
    <location>
        <begin position="243"/>
        <end position="253"/>
    </location>
</feature>
<organism evidence="2">
    <name type="scientific">uncultured Actinomycetospora sp</name>
    <dbReference type="NCBI Taxonomy" id="1135996"/>
    <lineage>
        <taxon>Bacteria</taxon>
        <taxon>Bacillati</taxon>
        <taxon>Actinomycetota</taxon>
        <taxon>Actinomycetes</taxon>
        <taxon>Pseudonocardiales</taxon>
        <taxon>Pseudonocardiaceae</taxon>
        <taxon>Actinomycetospora</taxon>
        <taxon>environmental samples</taxon>
    </lineage>
</organism>
<feature type="compositionally biased region" description="Basic residues" evidence="1">
    <location>
        <begin position="176"/>
        <end position="188"/>
    </location>
</feature>
<feature type="compositionally biased region" description="Low complexity" evidence="1">
    <location>
        <begin position="84"/>
        <end position="93"/>
    </location>
</feature>
<dbReference type="EMBL" id="CADCTH010000603">
    <property type="protein sequence ID" value="CAA9295134.1"/>
    <property type="molecule type" value="Genomic_DNA"/>
</dbReference>
<proteinExistence type="predicted"/>
<feature type="region of interest" description="Disordered" evidence="1">
    <location>
        <begin position="1"/>
        <end position="296"/>
    </location>
</feature>
<accession>A0A6J4K3P6</accession>
<feature type="compositionally biased region" description="Basic and acidic residues" evidence="1">
    <location>
        <begin position="270"/>
        <end position="285"/>
    </location>
</feature>
<evidence type="ECO:0000256" key="1">
    <source>
        <dbReference type="SAM" id="MobiDB-lite"/>
    </source>
</evidence>
<feature type="compositionally biased region" description="Basic residues" evidence="1">
    <location>
        <begin position="94"/>
        <end position="151"/>
    </location>
</feature>
<feature type="compositionally biased region" description="Low complexity" evidence="1">
    <location>
        <begin position="19"/>
        <end position="30"/>
    </location>
</feature>
<dbReference type="AlphaFoldDB" id="A0A6J4K3P6"/>
<feature type="non-terminal residue" evidence="2">
    <location>
        <position position="1"/>
    </location>
</feature>
<reference evidence="2" key="1">
    <citation type="submission" date="2020-02" db="EMBL/GenBank/DDBJ databases">
        <authorList>
            <person name="Meier V. D."/>
        </authorList>
    </citation>
    <scope>NUCLEOTIDE SEQUENCE</scope>
    <source>
        <strain evidence="2">AVDCRST_MAG54</strain>
    </source>
</reference>
<feature type="non-terminal residue" evidence="2">
    <location>
        <position position="296"/>
    </location>
</feature>
<gene>
    <name evidence="2" type="ORF">AVDCRST_MAG54-4790</name>
</gene>
<sequence length="296" mass="32858">GERDLGKAGAQGRRRRAVPARPLRGPARRAGAGGAARRRVHAHLGAEPAGRRDRPRLAPARGPLPRAAAPPRVLGHRRRRAGHPARAVQLAPRARPRPAHRPRGVRRRAPGRQRSRRRRERRPPQARRRRPRHGRRGRRPRRRGAGRRHPGAGRGRAVLGGRPRRRPAGRGDDRAHRHQALGRGRRPRGAPARHAPRVRQGSGLAAGGRCRPRRRRLGRRVVAAHAEEGDPPRPARGPALERRHPRRQGRGLHAHAGPRAADRVPAPPPRRRDALRVGVRRRDQGDGGPLAGREVL</sequence>
<protein>
    <submittedName>
        <fullName evidence="2">Uncharacterized protein</fullName>
    </submittedName>
</protein>
<feature type="compositionally biased region" description="Basic residues" evidence="1">
    <location>
        <begin position="74"/>
        <end position="83"/>
    </location>
</feature>